<dbReference type="Proteomes" id="UP000590412">
    <property type="component" value="Unassembled WGS sequence"/>
</dbReference>
<dbReference type="GO" id="GO:0051256">
    <property type="term" value="P:mitotic spindle midzone assembly"/>
    <property type="evidence" value="ECO:0007669"/>
    <property type="project" value="TreeGrafter"/>
</dbReference>
<gene>
    <name evidence="2" type="ORF">FOB60_002726</name>
</gene>
<evidence type="ECO:0000256" key="1">
    <source>
        <dbReference type="SAM" id="MobiDB-lite"/>
    </source>
</evidence>
<reference evidence="2" key="1">
    <citation type="submission" date="2020-03" db="EMBL/GenBank/DDBJ databases">
        <title>FDA dAtabase for Regulatory Grade micrObial Sequences (FDA-ARGOS): Supporting development and validation of Infectious Disease Dx tests.</title>
        <authorList>
            <person name="Campos J."/>
            <person name="Goldberg B."/>
            <person name="Tallon L."/>
            <person name="Sadzewicz L."/>
            <person name="Vavikolanu K."/>
            <person name="Mehta A."/>
            <person name="Aluvathingal J."/>
            <person name="Nadendla S."/>
            <person name="Nandy P."/>
            <person name="Geyer C."/>
            <person name="Yan Y."/>
            <person name="Sichtig H."/>
        </authorList>
    </citation>
    <scope>NUCLEOTIDE SEQUENCE [LARGE SCALE GENOMIC DNA]</scope>
    <source>
        <strain evidence="2">FDAARGOS_652</strain>
    </source>
</reference>
<dbReference type="InterPro" id="IPR007145">
    <property type="entry name" value="MAP65_Ase1_PRC1"/>
</dbReference>
<dbReference type="GO" id="GO:1990023">
    <property type="term" value="C:mitotic spindle midzone"/>
    <property type="evidence" value="ECO:0007669"/>
    <property type="project" value="TreeGrafter"/>
</dbReference>
<sequence>MKKHIKKRLRTKSIPELDCHQPEVTASTHHIHLSENRRMSFHNMFDTDLSQTHSSFQHDVPDQPVMASLQSTPKHQFSGDQSRTKFGSQHSKSPLEERDSTISSSTLAIEDHNPTHHDMNTQFDAIQVRINNAIDELESIYKVIGYTSSEVESKKSEIFSIVQDTINNFANSLKRKKSTLENECEWLKQQIQVILSMVNDARGDKSLSLLQKGLVFNNHQQYIDGYKEQILSKMSSTSFRLFKLGDELTVEQQYDYMVKNIPELTLLEQRSRLNMIFVEVLKVFVRLYKQYNALNIECAKLVASVGATEFDDKVISSMPSLSEAEMHRQVIEEFTCLISSINTNQTPDQSDNDVFVLASPVKSSSRGQSYSNDGLNQDNVKRLRETNYQLVRIMRSLKFTRISPDLVQALQQEIKMGRESLDNRKSNVMEIINKCLESIEFLQYSDEHLTDLQKNEMGESEGCLDRETLNLILRDPLEFGLHDDNINYLIQFQNLVEAKISEKREKWQYYSESCMSLWDRLGESEEYVNNFMQNNNNLSDLALLNFKMELNRLYIRRSEYIESFISDARIEIENLWDKMFYPQETRSQFQYFHYDPENDDGDKEKVLNIHEEEIKRLNKEYEEKAPILKVYNDLQELIKDQKFLQESSKDSSRLLSKNSCKILLHEEKIRKRINKTMPHVIGSLKQEVKNYNNRVVQEGKKPMSIDGKDFFEEVLRLESEHLNTGTRVKSKSAATSPMKRPISASKVSPERKPKSRFMSTRIPPAPSATRARIVKSPTTNTRQATIMKPIHQSSASTIHHVTKPSLSSSSSSQVNSSTLTMDSPVLATRTTSFTSKPPSVELKPLTSPLKLSTTKLNAPNNCKVERLTTNRHHYNDEIPENKENNSIMYGNDVAKLNEFPPLKTQSNFTNSREGVSSACTSAGNDTSTIIGDDYFAWRDEKIKQLNEL</sequence>
<feature type="compositionally biased region" description="Low complexity" evidence="1">
    <location>
        <begin position="805"/>
        <end position="817"/>
    </location>
</feature>
<feature type="compositionally biased region" description="Polar residues" evidence="1">
    <location>
        <begin position="725"/>
        <end position="735"/>
    </location>
</feature>
<dbReference type="EMBL" id="JABWAB010000004">
    <property type="protein sequence ID" value="KAF6052470.1"/>
    <property type="molecule type" value="Genomic_DNA"/>
</dbReference>
<feature type="compositionally biased region" description="Polar residues" evidence="1">
    <location>
        <begin position="69"/>
        <end position="92"/>
    </location>
</feature>
<dbReference type="GO" id="GO:0008017">
    <property type="term" value="F:microtubule binding"/>
    <property type="evidence" value="ECO:0007669"/>
    <property type="project" value="InterPro"/>
</dbReference>
<dbReference type="Gene3D" id="1.20.58.1520">
    <property type="match status" value="1"/>
</dbReference>
<feature type="region of interest" description="Disordered" evidence="1">
    <location>
        <begin position="793"/>
        <end position="820"/>
    </location>
</feature>
<dbReference type="PANTHER" id="PTHR19321:SF41">
    <property type="entry name" value="FASCETTO-RELATED"/>
    <property type="match status" value="1"/>
</dbReference>
<protein>
    <submittedName>
        <fullName evidence="2">Microtubule associated protein (MAP65/ASE1 family) protein</fullName>
    </submittedName>
</protein>
<name>A0A8X7NML9_CANPA</name>
<dbReference type="PANTHER" id="PTHR19321">
    <property type="entry name" value="PROTEIN REGULATOR OF CYTOKINESIS 1 PRC1-RELATED"/>
    <property type="match status" value="1"/>
</dbReference>
<dbReference type="GO" id="GO:0005737">
    <property type="term" value="C:cytoplasm"/>
    <property type="evidence" value="ECO:0007669"/>
    <property type="project" value="TreeGrafter"/>
</dbReference>
<dbReference type="AlphaFoldDB" id="A0A8X7NML9"/>
<evidence type="ECO:0000313" key="3">
    <source>
        <dbReference type="Proteomes" id="UP000590412"/>
    </source>
</evidence>
<feature type="region of interest" description="Disordered" evidence="1">
    <location>
        <begin position="69"/>
        <end position="103"/>
    </location>
</feature>
<comment type="caution">
    <text evidence="2">The sequence shown here is derived from an EMBL/GenBank/DDBJ whole genome shotgun (WGS) entry which is preliminary data.</text>
</comment>
<dbReference type="Pfam" id="PF03999">
    <property type="entry name" value="MAP65_ASE1"/>
    <property type="match status" value="1"/>
</dbReference>
<proteinExistence type="predicted"/>
<organism evidence="2 3">
    <name type="scientific">Candida parapsilosis</name>
    <name type="common">Yeast</name>
    <dbReference type="NCBI Taxonomy" id="5480"/>
    <lineage>
        <taxon>Eukaryota</taxon>
        <taxon>Fungi</taxon>
        <taxon>Dikarya</taxon>
        <taxon>Ascomycota</taxon>
        <taxon>Saccharomycotina</taxon>
        <taxon>Pichiomycetes</taxon>
        <taxon>Debaryomycetaceae</taxon>
        <taxon>Candida/Lodderomyces clade</taxon>
        <taxon>Candida</taxon>
    </lineage>
</organism>
<accession>A0A8X7NML9</accession>
<evidence type="ECO:0000313" key="2">
    <source>
        <dbReference type="EMBL" id="KAF6052470.1"/>
    </source>
</evidence>
<feature type="region of interest" description="Disordered" evidence="1">
    <location>
        <begin position="725"/>
        <end position="768"/>
    </location>
</feature>